<reference evidence="4 5" key="1">
    <citation type="journal article" date="2011" name="J. Bacteriol.">
        <title>Genome sequence of strain IMCC3088, a proteorhodopsin-containing marine bacterium belonging to the OM60/NOR5 clade.</title>
        <authorList>
            <person name="Jang Y."/>
            <person name="Oh H.M."/>
            <person name="Kang I."/>
            <person name="Lee K."/>
            <person name="Yang S.J."/>
            <person name="Cho J.C."/>
        </authorList>
    </citation>
    <scope>NUCLEOTIDE SEQUENCE [LARGE SCALE GENOMIC DNA]</scope>
    <source>
        <strain evidence="4 5">IMCC3088</strain>
    </source>
</reference>
<evidence type="ECO:0000256" key="3">
    <source>
        <dbReference type="ARBA" id="ARBA00022691"/>
    </source>
</evidence>
<name>F3L658_9GAMM</name>
<sequence length="300" mass="33077">MGISAGQTVLACIERLDQKFQHADLFYGHGSDNSWDEAVFLVLGACDLPLNSGDEVATVSLTRAQAERVNDWVNQRVIERKPLPYISGKAWLGGAEFFCDKRALVPRSPLAEVILNDFQPWCNGVRGKEVLDLCCGGGSLGILAALNHAETQVVLADIDPDALALAQLNVVKHQLESHVQCVQSDVLASVPPRYFDIVLCNPPYVDSEDMSNLPAEYLHEPHIALASGRDGLDFTRQLLAQLPKFLHSNSVVFLELGNSWEHFEELFPQIAITWLEFERGGWGVCVLTKSEVEELALALT</sequence>
<accession>F3L658</accession>
<dbReference type="InterPro" id="IPR007848">
    <property type="entry name" value="Small_mtfrase_dom"/>
</dbReference>
<dbReference type="Proteomes" id="UP000005615">
    <property type="component" value="Unassembled WGS sequence"/>
</dbReference>
<dbReference type="STRING" id="2518989.IMCC3088_723"/>
<keyword evidence="1 4" id="KW-0489">Methyltransferase</keyword>
<evidence type="ECO:0000256" key="2">
    <source>
        <dbReference type="ARBA" id="ARBA00022679"/>
    </source>
</evidence>
<keyword evidence="3" id="KW-0949">S-adenosyl-L-methionine</keyword>
<dbReference type="Pfam" id="PF05175">
    <property type="entry name" value="MTS"/>
    <property type="match status" value="1"/>
</dbReference>
<evidence type="ECO:0000313" key="5">
    <source>
        <dbReference type="Proteomes" id="UP000005615"/>
    </source>
</evidence>
<dbReference type="InterPro" id="IPR017127">
    <property type="entry name" value="Ribosome_uL3_MTase"/>
</dbReference>
<dbReference type="CDD" id="cd02440">
    <property type="entry name" value="AdoMet_MTases"/>
    <property type="match status" value="1"/>
</dbReference>
<dbReference type="GO" id="GO:0003676">
    <property type="term" value="F:nucleic acid binding"/>
    <property type="evidence" value="ECO:0007669"/>
    <property type="project" value="InterPro"/>
</dbReference>
<dbReference type="InterPro" id="IPR004556">
    <property type="entry name" value="HemK-like"/>
</dbReference>
<dbReference type="GO" id="GO:0036009">
    <property type="term" value="F:protein-glutamine N-methyltransferase activity"/>
    <property type="evidence" value="ECO:0007669"/>
    <property type="project" value="InterPro"/>
</dbReference>
<dbReference type="AlphaFoldDB" id="F3L658"/>
<dbReference type="PROSITE" id="PS00092">
    <property type="entry name" value="N6_MTASE"/>
    <property type="match status" value="1"/>
</dbReference>
<dbReference type="SUPFAM" id="SSF53335">
    <property type="entry name" value="S-adenosyl-L-methionine-dependent methyltransferases"/>
    <property type="match status" value="1"/>
</dbReference>
<dbReference type="InterPro" id="IPR029063">
    <property type="entry name" value="SAM-dependent_MTases_sf"/>
</dbReference>
<organism evidence="4 5">
    <name type="scientific">Aequoribacter fuscus</name>
    <dbReference type="NCBI Taxonomy" id="2518989"/>
    <lineage>
        <taxon>Bacteria</taxon>
        <taxon>Pseudomonadati</taxon>
        <taxon>Pseudomonadota</taxon>
        <taxon>Gammaproteobacteria</taxon>
        <taxon>Cellvibrionales</taxon>
        <taxon>Halieaceae</taxon>
        <taxon>Aequoribacter</taxon>
    </lineage>
</organism>
<dbReference type="EMBL" id="AEIG01000160">
    <property type="protein sequence ID" value="EGG28195.1"/>
    <property type="molecule type" value="Genomic_DNA"/>
</dbReference>
<evidence type="ECO:0000256" key="1">
    <source>
        <dbReference type="ARBA" id="ARBA00022603"/>
    </source>
</evidence>
<dbReference type="Gene3D" id="3.40.50.150">
    <property type="entry name" value="Vaccinia Virus protein VP39"/>
    <property type="match status" value="1"/>
</dbReference>
<evidence type="ECO:0000313" key="4">
    <source>
        <dbReference type="EMBL" id="EGG28195.1"/>
    </source>
</evidence>
<dbReference type="RefSeq" id="WP_009577369.1">
    <property type="nucleotide sequence ID" value="NZ_AEIG01000160.1"/>
</dbReference>
<dbReference type="PIRSF" id="PIRSF037167">
    <property type="entry name" value="Mtase_YfcB_prd"/>
    <property type="match status" value="1"/>
</dbReference>
<protein>
    <submittedName>
        <fullName evidence="4">Hypothetical adenine-specific methylase yfcB</fullName>
    </submittedName>
</protein>
<gene>
    <name evidence="4" type="ORF">IMCC3088_723</name>
</gene>
<dbReference type="PANTHER" id="PTHR47806:SF1">
    <property type="entry name" value="RIBOSOMAL PROTEIN UL3 GLUTAMINE METHYLTRANSFERASE"/>
    <property type="match status" value="1"/>
</dbReference>
<dbReference type="NCBIfam" id="TIGR00536">
    <property type="entry name" value="hemK_fam"/>
    <property type="match status" value="1"/>
</dbReference>
<dbReference type="GO" id="GO:0032259">
    <property type="term" value="P:methylation"/>
    <property type="evidence" value="ECO:0007669"/>
    <property type="project" value="UniProtKB-KW"/>
</dbReference>
<dbReference type="eggNOG" id="COG2890">
    <property type="taxonomic scope" value="Bacteria"/>
</dbReference>
<dbReference type="NCBIfam" id="TIGR03533">
    <property type="entry name" value="L3_gln_methyl"/>
    <property type="match status" value="1"/>
</dbReference>
<dbReference type="InterPro" id="IPR002052">
    <property type="entry name" value="DNA_methylase_N6_adenine_CS"/>
</dbReference>
<keyword evidence="5" id="KW-1185">Reference proteome</keyword>
<dbReference type="PANTHER" id="PTHR47806">
    <property type="entry name" value="50S RIBOSOMAL PROTEIN L3 GLUTAMINE METHYLTRANSFERASE"/>
    <property type="match status" value="1"/>
</dbReference>
<dbReference type="OrthoDB" id="9800643at2"/>
<proteinExistence type="predicted"/>
<dbReference type="GO" id="GO:0005829">
    <property type="term" value="C:cytosol"/>
    <property type="evidence" value="ECO:0007669"/>
    <property type="project" value="TreeGrafter"/>
</dbReference>
<keyword evidence="2" id="KW-0808">Transferase</keyword>
<comment type="caution">
    <text evidence="4">The sequence shown here is derived from an EMBL/GenBank/DDBJ whole genome shotgun (WGS) entry which is preliminary data.</text>
</comment>